<keyword evidence="3 6" id="KW-0479">Metal-binding</keyword>
<proteinExistence type="inferred from homology"/>
<evidence type="ECO:0000256" key="4">
    <source>
        <dbReference type="ARBA" id="ARBA00022833"/>
    </source>
</evidence>
<dbReference type="PANTHER" id="PTHR43161">
    <property type="entry name" value="SORBITOL DEHYDROGENASE"/>
    <property type="match status" value="1"/>
</dbReference>
<protein>
    <submittedName>
        <fullName evidence="8">Alcohol dehydrogenase catalytic domain-containing protein</fullName>
    </submittedName>
</protein>
<dbReference type="InterPro" id="IPR045306">
    <property type="entry name" value="SDH-like"/>
</dbReference>
<dbReference type="Gene3D" id="3.90.180.10">
    <property type="entry name" value="Medium-chain alcohol dehydrogenases, catalytic domain"/>
    <property type="match status" value="1"/>
</dbReference>
<dbReference type="RefSeq" id="WP_124332850.1">
    <property type="nucleotide sequence ID" value="NZ_BGML01000007.1"/>
</dbReference>
<evidence type="ECO:0000256" key="5">
    <source>
        <dbReference type="ARBA" id="ARBA00023002"/>
    </source>
</evidence>
<evidence type="ECO:0000256" key="6">
    <source>
        <dbReference type="RuleBase" id="RU361277"/>
    </source>
</evidence>
<gene>
    <name evidence="8" type="ORF">GNQ08_20885</name>
</gene>
<comment type="caution">
    <text evidence="8">The sequence shown here is derived from an EMBL/GenBank/DDBJ whole genome shotgun (WGS) entry which is preliminary data.</text>
</comment>
<dbReference type="Proteomes" id="UP000442469">
    <property type="component" value="Unassembled WGS sequence"/>
</dbReference>
<dbReference type="InterPro" id="IPR020843">
    <property type="entry name" value="ER"/>
</dbReference>
<evidence type="ECO:0000259" key="7">
    <source>
        <dbReference type="SMART" id="SM00829"/>
    </source>
</evidence>
<dbReference type="InterPro" id="IPR002328">
    <property type="entry name" value="ADH_Zn_CS"/>
</dbReference>
<accession>A0A6N8EXJ5</accession>
<dbReference type="SMART" id="SM00829">
    <property type="entry name" value="PKS_ER"/>
    <property type="match status" value="1"/>
</dbReference>
<dbReference type="Pfam" id="PF08240">
    <property type="entry name" value="ADH_N"/>
    <property type="match status" value="1"/>
</dbReference>
<dbReference type="InterPro" id="IPR036291">
    <property type="entry name" value="NAD(P)-bd_dom_sf"/>
</dbReference>
<dbReference type="CDD" id="cd05285">
    <property type="entry name" value="sorbitol_DH"/>
    <property type="match status" value="1"/>
</dbReference>
<dbReference type="PANTHER" id="PTHR43161:SF9">
    <property type="entry name" value="SORBITOL DEHYDROGENASE"/>
    <property type="match status" value="1"/>
</dbReference>
<dbReference type="AlphaFoldDB" id="A0A6N8EXJ5"/>
<dbReference type="InterPro" id="IPR013149">
    <property type="entry name" value="ADH-like_C"/>
</dbReference>
<dbReference type="GO" id="GO:0016616">
    <property type="term" value="F:oxidoreductase activity, acting on the CH-OH group of donors, NAD or NADP as acceptor"/>
    <property type="evidence" value="ECO:0007669"/>
    <property type="project" value="InterPro"/>
</dbReference>
<dbReference type="InterPro" id="IPR013154">
    <property type="entry name" value="ADH-like_N"/>
</dbReference>
<evidence type="ECO:0000256" key="1">
    <source>
        <dbReference type="ARBA" id="ARBA00001947"/>
    </source>
</evidence>
<feature type="domain" description="Enoyl reductase (ER)" evidence="7">
    <location>
        <begin position="8"/>
        <end position="346"/>
    </location>
</feature>
<organism evidence="8 9">
    <name type="scientific">Paenibacillus macerans</name>
    <name type="common">Bacillus macerans</name>
    <dbReference type="NCBI Taxonomy" id="44252"/>
    <lineage>
        <taxon>Bacteria</taxon>
        <taxon>Bacillati</taxon>
        <taxon>Bacillota</taxon>
        <taxon>Bacilli</taxon>
        <taxon>Bacillales</taxon>
        <taxon>Paenibacillaceae</taxon>
        <taxon>Paenibacillus</taxon>
    </lineage>
</organism>
<keyword evidence="4 6" id="KW-0862">Zinc</keyword>
<comment type="similarity">
    <text evidence="2 6">Belongs to the zinc-containing alcohol dehydrogenase family.</text>
</comment>
<dbReference type="SUPFAM" id="SSF51735">
    <property type="entry name" value="NAD(P)-binding Rossmann-fold domains"/>
    <property type="match status" value="1"/>
</dbReference>
<dbReference type="Gene3D" id="3.40.50.720">
    <property type="entry name" value="NAD(P)-binding Rossmann-like Domain"/>
    <property type="match status" value="1"/>
</dbReference>
<evidence type="ECO:0000313" key="9">
    <source>
        <dbReference type="Proteomes" id="UP000442469"/>
    </source>
</evidence>
<evidence type="ECO:0000256" key="3">
    <source>
        <dbReference type="ARBA" id="ARBA00022723"/>
    </source>
</evidence>
<dbReference type="PROSITE" id="PS00059">
    <property type="entry name" value="ADH_ZINC"/>
    <property type="match status" value="1"/>
</dbReference>
<dbReference type="EMBL" id="WNZZ01000018">
    <property type="protein sequence ID" value="MUG24827.1"/>
    <property type="molecule type" value="Genomic_DNA"/>
</dbReference>
<dbReference type="SUPFAM" id="SSF50129">
    <property type="entry name" value="GroES-like"/>
    <property type="match status" value="1"/>
</dbReference>
<keyword evidence="5" id="KW-0560">Oxidoreductase</keyword>
<evidence type="ECO:0000313" key="8">
    <source>
        <dbReference type="EMBL" id="MUG24827.1"/>
    </source>
</evidence>
<dbReference type="InterPro" id="IPR011032">
    <property type="entry name" value="GroES-like_sf"/>
</dbReference>
<dbReference type="Pfam" id="PF00107">
    <property type="entry name" value="ADH_zinc_N"/>
    <property type="match status" value="1"/>
</dbReference>
<reference evidence="8 9" key="1">
    <citation type="submission" date="2019-11" db="EMBL/GenBank/DDBJ databases">
        <title>Draft genome sequences of five Paenibacillus species of dairy origin.</title>
        <authorList>
            <person name="Olajide A.M."/>
            <person name="Chen S."/>
            <person name="Lapointe G."/>
        </authorList>
    </citation>
    <scope>NUCLEOTIDE SEQUENCE [LARGE SCALE GENOMIC DNA]</scope>
    <source>
        <strain evidence="8 9">3CT49</strain>
    </source>
</reference>
<sequence>MEKMMKAAVLDAPFKLEVREIHVPKPGPDEALIKVYCIGICGSDVHYYEHGRIGRYEVKQPLVLGHELAGVVVETGERVTNVRVGDRVAVEPGVTCGKCAYCKSGRYNLCPEVAFMATPPVDGAWAEYATVRSDFLFPLPAEMSFEEGALLEPLSVGFHAVKRGRIQPYDRVLVLGLGPIGLLALEAAKMFGASQVFGSDVVEFRRKLALDMGAQEAFDPSAPGGLEERLAPLTGGEGFDLIIETSGNPGAIADTIRFAKRGGRIVLIGLPAKDAVPVDIGALIDAELDVSGVFRYANTYPAAIEILSRAKQDIRKIITHKFPLSDIKNAVELARTNKETSVKVMIYPSGGELGEN</sequence>
<dbReference type="GO" id="GO:0008270">
    <property type="term" value="F:zinc ion binding"/>
    <property type="evidence" value="ECO:0007669"/>
    <property type="project" value="InterPro"/>
</dbReference>
<evidence type="ECO:0000256" key="2">
    <source>
        <dbReference type="ARBA" id="ARBA00008072"/>
    </source>
</evidence>
<comment type="cofactor">
    <cofactor evidence="1 6">
        <name>Zn(2+)</name>
        <dbReference type="ChEBI" id="CHEBI:29105"/>
    </cofactor>
</comment>
<name>A0A6N8EXJ5_PAEMA</name>